<dbReference type="SUPFAM" id="SSF55781">
    <property type="entry name" value="GAF domain-like"/>
    <property type="match status" value="1"/>
</dbReference>
<dbReference type="Gene3D" id="1.10.10.10">
    <property type="entry name" value="Winged helix-like DNA-binding domain superfamily/Winged helix DNA-binding domain"/>
    <property type="match status" value="1"/>
</dbReference>
<dbReference type="PANTHER" id="PTHR30136">
    <property type="entry name" value="HELIX-TURN-HELIX TRANSCRIPTIONAL REGULATOR, ICLR FAMILY"/>
    <property type="match status" value="1"/>
</dbReference>
<evidence type="ECO:0000259" key="5">
    <source>
        <dbReference type="PROSITE" id="PS51078"/>
    </source>
</evidence>
<keyword evidence="1" id="KW-0805">Transcription regulation</keyword>
<dbReference type="PANTHER" id="PTHR30136:SF35">
    <property type="entry name" value="HTH-TYPE TRANSCRIPTIONAL REGULATOR RV1719"/>
    <property type="match status" value="1"/>
</dbReference>
<evidence type="ECO:0000256" key="2">
    <source>
        <dbReference type="ARBA" id="ARBA00023125"/>
    </source>
</evidence>
<feature type="domain" description="HTH iclR-type" evidence="4">
    <location>
        <begin position="1"/>
        <end position="57"/>
    </location>
</feature>
<proteinExistence type="predicted"/>
<accession>A0ABU8XCQ7</accession>
<keyword evidence="3" id="KW-0804">Transcription</keyword>
<evidence type="ECO:0000256" key="1">
    <source>
        <dbReference type="ARBA" id="ARBA00023015"/>
    </source>
</evidence>
<dbReference type="Gene3D" id="3.30.450.40">
    <property type="match status" value="1"/>
</dbReference>
<sequence length="241" mass="26862">MLELIEFFAEWRRPASVNEICQSLGYPQSSTSVLMKSLKESGYFDHDSRTGMYVPNVRLAVATGWIQAQLFSEQSLLRLMESVLARCGHTVMIGEQQGVHVRYLHVLQATREGRFLARSGALRSLFRSAAGKMILTTRTDREVAQLLRRANGMETDAALRSEFEPVRLELERIRREGYAMSTGTSMPGAAALAILLPVPQGHSAMTLSLGGPIKEVRRERRELVDLLNEAVDGFKKAVAAR</sequence>
<reference evidence="6 7" key="1">
    <citation type="submission" date="2024-03" db="EMBL/GenBank/DDBJ databases">
        <title>Novel species of the genus Variovorax.</title>
        <authorList>
            <person name="Liu Q."/>
            <person name="Xin Y.-H."/>
        </authorList>
    </citation>
    <scope>NUCLEOTIDE SEQUENCE [LARGE SCALE GENOMIC DNA]</scope>
    <source>
        <strain evidence="6 7">KACC 18901</strain>
    </source>
</reference>
<evidence type="ECO:0000313" key="7">
    <source>
        <dbReference type="Proteomes" id="UP001367030"/>
    </source>
</evidence>
<protein>
    <submittedName>
        <fullName evidence="6">IclR family transcriptional regulator C-terminal domain-containing protein</fullName>
    </submittedName>
</protein>
<dbReference type="Pfam" id="PF09339">
    <property type="entry name" value="HTH_IclR"/>
    <property type="match status" value="1"/>
</dbReference>
<comment type="caution">
    <text evidence="6">The sequence shown here is derived from an EMBL/GenBank/DDBJ whole genome shotgun (WGS) entry which is preliminary data.</text>
</comment>
<keyword evidence="2" id="KW-0238">DNA-binding</keyword>
<dbReference type="Pfam" id="PF01614">
    <property type="entry name" value="IclR_C"/>
    <property type="match status" value="1"/>
</dbReference>
<feature type="domain" description="IclR-ED" evidence="5">
    <location>
        <begin position="58"/>
        <end position="241"/>
    </location>
</feature>
<keyword evidence="7" id="KW-1185">Reference proteome</keyword>
<dbReference type="InterPro" id="IPR050707">
    <property type="entry name" value="HTH_MetabolicPath_Reg"/>
</dbReference>
<evidence type="ECO:0000259" key="4">
    <source>
        <dbReference type="PROSITE" id="PS51077"/>
    </source>
</evidence>
<organism evidence="6 7">
    <name type="scientific">Variovorax robiniae</name>
    <dbReference type="NCBI Taxonomy" id="1836199"/>
    <lineage>
        <taxon>Bacteria</taxon>
        <taxon>Pseudomonadati</taxon>
        <taxon>Pseudomonadota</taxon>
        <taxon>Betaproteobacteria</taxon>
        <taxon>Burkholderiales</taxon>
        <taxon>Comamonadaceae</taxon>
        <taxon>Variovorax</taxon>
    </lineage>
</organism>
<gene>
    <name evidence="6" type="ORF">WKW79_23850</name>
</gene>
<evidence type="ECO:0000256" key="3">
    <source>
        <dbReference type="ARBA" id="ARBA00023163"/>
    </source>
</evidence>
<dbReference type="InterPro" id="IPR036388">
    <property type="entry name" value="WH-like_DNA-bd_sf"/>
</dbReference>
<dbReference type="PROSITE" id="PS51078">
    <property type="entry name" value="ICLR_ED"/>
    <property type="match status" value="1"/>
</dbReference>
<dbReference type="EMBL" id="JBBKZS010000011">
    <property type="protein sequence ID" value="MEJ8857627.1"/>
    <property type="molecule type" value="Genomic_DNA"/>
</dbReference>
<dbReference type="RefSeq" id="WP_340337692.1">
    <property type="nucleotide sequence ID" value="NZ_JBBKZS010000011.1"/>
</dbReference>
<name>A0ABU8XCQ7_9BURK</name>
<dbReference type="InterPro" id="IPR036390">
    <property type="entry name" value="WH_DNA-bd_sf"/>
</dbReference>
<dbReference type="PROSITE" id="PS51077">
    <property type="entry name" value="HTH_ICLR"/>
    <property type="match status" value="1"/>
</dbReference>
<dbReference type="InterPro" id="IPR029016">
    <property type="entry name" value="GAF-like_dom_sf"/>
</dbReference>
<dbReference type="Proteomes" id="UP001367030">
    <property type="component" value="Unassembled WGS sequence"/>
</dbReference>
<evidence type="ECO:0000313" key="6">
    <source>
        <dbReference type="EMBL" id="MEJ8857627.1"/>
    </source>
</evidence>
<dbReference type="SUPFAM" id="SSF46785">
    <property type="entry name" value="Winged helix' DNA-binding domain"/>
    <property type="match status" value="1"/>
</dbReference>
<dbReference type="InterPro" id="IPR005471">
    <property type="entry name" value="Tscrpt_reg_IclR_N"/>
</dbReference>
<dbReference type="InterPro" id="IPR014757">
    <property type="entry name" value="Tscrpt_reg_IclR_C"/>
</dbReference>